<dbReference type="Proteomes" id="UP001162156">
    <property type="component" value="Unassembled WGS sequence"/>
</dbReference>
<gene>
    <name evidence="1" type="ORF">NQ314_013434</name>
</gene>
<accession>A0AAV8X5W5</accession>
<dbReference type="AlphaFoldDB" id="A0AAV8X5W5"/>
<keyword evidence="2" id="KW-1185">Reference proteome</keyword>
<evidence type="ECO:0000313" key="2">
    <source>
        <dbReference type="Proteomes" id="UP001162156"/>
    </source>
</evidence>
<dbReference type="EMBL" id="JANEYF010003732">
    <property type="protein sequence ID" value="KAJ8934393.1"/>
    <property type="molecule type" value="Genomic_DNA"/>
</dbReference>
<proteinExistence type="predicted"/>
<protein>
    <submittedName>
        <fullName evidence="1">Uncharacterized protein</fullName>
    </submittedName>
</protein>
<name>A0AAV8X5W5_9CUCU</name>
<sequence length="87" mass="10188">MINNPISAKNKIETVLRLELGKARKLREWSNVARISEAIRCVNLLNDSSCLKLLKSMREDIILRSTYIQYLITSKQELLFCDNYLDR</sequence>
<organism evidence="1 2">
    <name type="scientific">Rhamnusium bicolor</name>
    <dbReference type="NCBI Taxonomy" id="1586634"/>
    <lineage>
        <taxon>Eukaryota</taxon>
        <taxon>Metazoa</taxon>
        <taxon>Ecdysozoa</taxon>
        <taxon>Arthropoda</taxon>
        <taxon>Hexapoda</taxon>
        <taxon>Insecta</taxon>
        <taxon>Pterygota</taxon>
        <taxon>Neoptera</taxon>
        <taxon>Endopterygota</taxon>
        <taxon>Coleoptera</taxon>
        <taxon>Polyphaga</taxon>
        <taxon>Cucujiformia</taxon>
        <taxon>Chrysomeloidea</taxon>
        <taxon>Cerambycidae</taxon>
        <taxon>Lepturinae</taxon>
        <taxon>Rhagiini</taxon>
        <taxon>Rhamnusium</taxon>
    </lineage>
</organism>
<reference evidence="1" key="1">
    <citation type="journal article" date="2023" name="Insect Mol. Biol.">
        <title>Genome sequencing provides insights into the evolution of gene families encoding plant cell wall-degrading enzymes in longhorned beetles.</title>
        <authorList>
            <person name="Shin N.R."/>
            <person name="Okamura Y."/>
            <person name="Kirsch R."/>
            <person name="Pauchet Y."/>
        </authorList>
    </citation>
    <scope>NUCLEOTIDE SEQUENCE</scope>
    <source>
        <strain evidence="1">RBIC_L_NR</strain>
    </source>
</reference>
<evidence type="ECO:0000313" key="1">
    <source>
        <dbReference type="EMBL" id="KAJ8934393.1"/>
    </source>
</evidence>
<comment type="caution">
    <text evidence="1">The sequence shown here is derived from an EMBL/GenBank/DDBJ whole genome shotgun (WGS) entry which is preliminary data.</text>
</comment>